<evidence type="ECO:0000259" key="2">
    <source>
        <dbReference type="Pfam" id="PF05168"/>
    </source>
</evidence>
<dbReference type="OrthoDB" id="1494057at2"/>
<reference evidence="3 4" key="1">
    <citation type="submission" date="2016-10" db="EMBL/GenBank/DDBJ databases">
        <authorList>
            <person name="de Groot N.N."/>
        </authorList>
    </citation>
    <scope>NUCLEOTIDE SEQUENCE [LARGE SCALE GENOMIC DNA]</scope>
    <source>
        <strain evidence="3 4">DSM 23399</strain>
    </source>
</reference>
<evidence type="ECO:0000313" key="3">
    <source>
        <dbReference type="EMBL" id="SFA77183.1"/>
    </source>
</evidence>
<dbReference type="InterPro" id="IPR052226">
    <property type="entry name" value="UPF0332_toxin"/>
</dbReference>
<accession>A0A1I0VMG0</accession>
<evidence type="ECO:0000256" key="1">
    <source>
        <dbReference type="ARBA" id="ARBA00038248"/>
    </source>
</evidence>
<keyword evidence="4" id="KW-1185">Reference proteome</keyword>
<evidence type="ECO:0000313" key="4">
    <source>
        <dbReference type="Proteomes" id="UP000198790"/>
    </source>
</evidence>
<protein>
    <recommendedName>
        <fullName evidence="2">HEPN domain-containing protein</fullName>
    </recommendedName>
</protein>
<dbReference type="EMBL" id="FOKK01000001">
    <property type="protein sequence ID" value="SFA77183.1"/>
    <property type="molecule type" value="Genomic_DNA"/>
</dbReference>
<feature type="domain" description="HEPN" evidence="2">
    <location>
        <begin position="11"/>
        <end position="124"/>
    </location>
</feature>
<dbReference type="PANTHER" id="PTHR36565">
    <property type="entry name" value="UPF0332 PROTEIN TM_1000"/>
    <property type="match status" value="1"/>
</dbReference>
<dbReference type="Pfam" id="PF05168">
    <property type="entry name" value="HEPN"/>
    <property type="match status" value="1"/>
</dbReference>
<dbReference type="AlphaFoldDB" id="A0A1I0VMG0"/>
<dbReference type="Gene3D" id="1.20.120.330">
    <property type="entry name" value="Nucleotidyltransferases domain 2"/>
    <property type="match status" value="1"/>
</dbReference>
<name>A0A1I0VMG0_9BACT</name>
<dbReference type="STRING" id="237018.SAMN04489723_101257"/>
<proteinExistence type="inferred from homology"/>
<dbReference type="RefSeq" id="WP_092894359.1">
    <property type="nucleotide sequence ID" value="NZ_CAXBIU010000003.1"/>
</dbReference>
<dbReference type="PANTHER" id="PTHR36565:SF1">
    <property type="entry name" value="UPF0332 PROTEIN TM_1000"/>
    <property type="match status" value="1"/>
</dbReference>
<sequence>MTNSKRDLVNYRLARAHETFDDAQLLADNNKWNSAINRLYYAAFYAVSALIISKNLDSHTHNGVKTKFSELFIKTGKVDKEQGKIYSQLFTWRQKGDYDDLFDFDRETVFPYIEKVKALIAEVAKLIQ</sequence>
<gene>
    <name evidence="3" type="ORF">SAMN04489723_101257</name>
</gene>
<organism evidence="3 4">
    <name type="scientific">Algoriphagus aquimarinus</name>
    <dbReference type="NCBI Taxonomy" id="237018"/>
    <lineage>
        <taxon>Bacteria</taxon>
        <taxon>Pseudomonadati</taxon>
        <taxon>Bacteroidota</taxon>
        <taxon>Cytophagia</taxon>
        <taxon>Cytophagales</taxon>
        <taxon>Cyclobacteriaceae</taxon>
        <taxon>Algoriphagus</taxon>
    </lineage>
</organism>
<dbReference type="InterPro" id="IPR007842">
    <property type="entry name" value="HEPN_dom"/>
</dbReference>
<dbReference type="Proteomes" id="UP000198790">
    <property type="component" value="Unassembled WGS sequence"/>
</dbReference>
<comment type="similarity">
    <text evidence="1">Belongs to the UPF0332 family.</text>
</comment>